<sequence length="510" mass="57731">MGKIGGNSWFTAVKRAFLSPSKDNEKSSRREDHEPEEEEKMQKRGKRRWIFKKPSNQESIIQHREARTITTTANISAATSKPEAATMAANSTIPEAGDAEQERHAIAVAMARTVAAQAAVATAQAAVEAVRLYRPSTYVKQHLAAIIIQTAFRGYLARRALRGLKGLVKLQALVRGRNVRKRADMTLRCMQALVRVQARVCDQRKRLSSCEKRADSSMLGDTNSLWESHLTDNKYTMSRDDADNWVRWDHENPQALEDIQAMLQKAKEVAMKREKALAYAFSQQIWRTGRERTIESEGELDDQKHRRLNRWTTRNQWESIGRVSCDHQRECIKTVEIDTSQPYSSAPKFQKSRHTYQPQRTSSFSVTSPLHRTQNNLSLHSNITPSPKRSSLQVHSASPRCYREEKIYHQTPSAVPNYMAATASARARVRSQSAPKQRPATPEGEKTVLAKKRLSFPVPEARVDEDFFVHGGGNVGGMEQRSNISSCCTADSLEDEIYPASANDIRTWLR</sequence>
<dbReference type="EMBL" id="CM051395">
    <property type="protein sequence ID" value="KAJ4726742.1"/>
    <property type="molecule type" value="Genomic_DNA"/>
</dbReference>
<evidence type="ECO:0000313" key="2">
    <source>
        <dbReference type="Proteomes" id="UP001164539"/>
    </source>
</evidence>
<evidence type="ECO:0000313" key="1">
    <source>
        <dbReference type="EMBL" id="KAJ4726742.1"/>
    </source>
</evidence>
<reference evidence="1 2" key="1">
    <citation type="journal article" date="2023" name="Science">
        <title>Complex scaffold remodeling in plant triterpene biosynthesis.</title>
        <authorList>
            <person name="De La Pena R."/>
            <person name="Hodgson H."/>
            <person name="Liu J.C."/>
            <person name="Stephenson M.J."/>
            <person name="Martin A.C."/>
            <person name="Owen C."/>
            <person name="Harkess A."/>
            <person name="Leebens-Mack J."/>
            <person name="Jimenez L.E."/>
            <person name="Osbourn A."/>
            <person name="Sattely E.S."/>
        </authorList>
    </citation>
    <scope>NUCLEOTIDE SEQUENCE [LARGE SCALE GENOMIC DNA]</scope>
    <source>
        <strain evidence="2">cv. JPN11</strain>
        <tissue evidence="1">Leaf</tissue>
    </source>
</reference>
<proteinExistence type="predicted"/>
<dbReference type="Proteomes" id="UP001164539">
    <property type="component" value="Chromosome 2"/>
</dbReference>
<comment type="caution">
    <text evidence="1">The sequence shown here is derived from an EMBL/GenBank/DDBJ whole genome shotgun (WGS) entry which is preliminary data.</text>
</comment>
<name>A0ACC1YSP6_MELAZ</name>
<accession>A0ACC1YSP6</accession>
<keyword evidence="2" id="KW-1185">Reference proteome</keyword>
<protein>
    <submittedName>
        <fullName evidence="1">Protein IQ-DOMAIN like</fullName>
    </submittedName>
</protein>
<organism evidence="1 2">
    <name type="scientific">Melia azedarach</name>
    <name type="common">Chinaberry tree</name>
    <dbReference type="NCBI Taxonomy" id="155640"/>
    <lineage>
        <taxon>Eukaryota</taxon>
        <taxon>Viridiplantae</taxon>
        <taxon>Streptophyta</taxon>
        <taxon>Embryophyta</taxon>
        <taxon>Tracheophyta</taxon>
        <taxon>Spermatophyta</taxon>
        <taxon>Magnoliopsida</taxon>
        <taxon>eudicotyledons</taxon>
        <taxon>Gunneridae</taxon>
        <taxon>Pentapetalae</taxon>
        <taxon>rosids</taxon>
        <taxon>malvids</taxon>
        <taxon>Sapindales</taxon>
        <taxon>Meliaceae</taxon>
        <taxon>Melia</taxon>
    </lineage>
</organism>
<gene>
    <name evidence="1" type="ORF">OWV82_005393</name>
</gene>